<dbReference type="InterPro" id="IPR001232">
    <property type="entry name" value="SKP1-like"/>
</dbReference>
<dbReference type="Pfam" id="PF03931">
    <property type="entry name" value="Skp1_POZ"/>
    <property type="match status" value="1"/>
</dbReference>
<protein>
    <recommendedName>
        <fullName evidence="4">SKP1-like protein</fullName>
    </recommendedName>
</protein>
<feature type="domain" description="SKP1 component POZ" evidence="6">
    <location>
        <begin position="12"/>
        <end position="70"/>
    </location>
</feature>
<keyword evidence="3 4" id="KW-0833">Ubl conjugation pathway</keyword>
<feature type="domain" description="SKP1 component dimerisation" evidence="5">
    <location>
        <begin position="114"/>
        <end position="161"/>
    </location>
</feature>
<comment type="subunit">
    <text evidence="4">Part of a SCF (SKP1-cullin-F-box) protein ligase complex.</text>
</comment>
<sequence>MSSSTELTEKKVFLLKSLDGVIFEVEESVAVQLEVIRELIEGDCARPFISLYNVTSEILALVIEYCKHHAETCSGGTSATIADEDLKTFDNEFMNVDENILLELCSAADYLDIKSLFELTCRTLASLIKDRTIIEVRKMFNVENDFSVVEEKAVRKEFAWAFK</sequence>
<dbReference type="SUPFAM" id="SSF81382">
    <property type="entry name" value="Skp1 dimerisation domain-like"/>
    <property type="match status" value="1"/>
</dbReference>
<dbReference type="Gene3D" id="3.30.710.10">
    <property type="entry name" value="Potassium Channel Kv1.1, Chain A"/>
    <property type="match status" value="1"/>
</dbReference>
<evidence type="ECO:0000313" key="8">
    <source>
        <dbReference type="Proteomes" id="UP000594638"/>
    </source>
</evidence>
<dbReference type="EMBL" id="CACTIH010009072">
    <property type="protein sequence ID" value="CAA3022552.1"/>
    <property type="molecule type" value="Genomic_DNA"/>
</dbReference>
<dbReference type="InterPro" id="IPR016073">
    <property type="entry name" value="Skp1_comp_POZ"/>
</dbReference>
<evidence type="ECO:0000256" key="2">
    <source>
        <dbReference type="ARBA" id="ARBA00009993"/>
    </source>
</evidence>
<organism evidence="7 8">
    <name type="scientific">Olea europaea subsp. europaea</name>
    <dbReference type="NCBI Taxonomy" id="158383"/>
    <lineage>
        <taxon>Eukaryota</taxon>
        <taxon>Viridiplantae</taxon>
        <taxon>Streptophyta</taxon>
        <taxon>Embryophyta</taxon>
        <taxon>Tracheophyta</taxon>
        <taxon>Spermatophyta</taxon>
        <taxon>Magnoliopsida</taxon>
        <taxon>eudicotyledons</taxon>
        <taxon>Gunneridae</taxon>
        <taxon>Pentapetalae</taxon>
        <taxon>asterids</taxon>
        <taxon>lamiids</taxon>
        <taxon>Lamiales</taxon>
        <taxon>Oleaceae</taxon>
        <taxon>Oleeae</taxon>
        <taxon>Olea</taxon>
    </lineage>
</organism>
<dbReference type="GO" id="GO:0016567">
    <property type="term" value="P:protein ubiquitination"/>
    <property type="evidence" value="ECO:0007669"/>
    <property type="project" value="UniProtKB-UniRule"/>
</dbReference>
<dbReference type="AlphaFoldDB" id="A0A8S0UUL1"/>
<evidence type="ECO:0000256" key="1">
    <source>
        <dbReference type="ARBA" id="ARBA00004906"/>
    </source>
</evidence>
<comment type="similarity">
    <text evidence="2 4">Belongs to the SKP1 family.</text>
</comment>
<evidence type="ECO:0000313" key="7">
    <source>
        <dbReference type="EMBL" id="CAA3022552.1"/>
    </source>
</evidence>
<evidence type="ECO:0000259" key="5">
    <source>
        <dbReference type="Pfam" id="PF01466"/>
    </source>
</evidence>
<comment type="function">
    <text evidence="4">Involved in ubiquitination and subsequent proteasomal degradation of target proteins. Together with CUL1, RBX1 and a F-box protein, it forms a SCF E3 ubiquitin ligase complex. The functional specificity of this complex depends on the type of F-box protein. In the SCF complex, it serves as an adapter that links the F-box protein to CUL1.</text>
</comment>
<evidence type="ECO:0000256" key="4">
    <source>
        <dbReference type="PIRNR" id="PIRNR028729"/>
    </source>
</evidence>
<dbReference type="GO" id="GO:0009867">
    <property type="term" value="P:jasmonic acid mediated signaling pathway"/>
    <property type="evidence" value="ECO:0007669"/>
    <property type="project" value="UniProtKB-ARBA"/>
</dbReference>
<dbReference type="SMART" id="SM00512">
    <property type="entry name" value="Skp1"/>
    <property type="match status" value="1"/>
</dbReference>
<proteinExistence type="inferred from homology"/>
<dbReference type="InterPro" id="IPR016072">
    <property type="entry name" value="Skp1_comp_dimer"/>
</dbReference>
<evidence type="ECO:0000256" key="3">
    <source>
        <dbReference type="ARBA" id="ARBA00022786"/>
    </source>
</evidence>
<dbReference type="InterPro" id="IPR036296">
    <property type="entry name" value="SKP1-like_dim_sf"/>
</dbReference>
<accession>A0A8S0UUL1</accession>
<dbReference type="PANTHER" id="PTHR11165">
    <property type="entry name" value="SKP1"/>
    <property type="match status" value="1"/>
</dbReference>
<dbReference type="InterPro" id="IPR011333">
    <property type="entry name" value="SKP1/BTB/POZ_sf"/>
</dbReference>
<gene>
    <name evidence="7" type="ORF">OLEA9_A040611</name>
</gene>
<keyword evidence="8" id="KW-1185">Reference proteome</keyword>
<dbReference type="InterPro" id="IPR016897">
    <property type="entry name" value="SKP1"/>
</dbReference>
<dbReference type="SUPFAM" id="SSF54695">
    <property type="entry name" value="POZ domain"/>
    <property type="match status" value="1"/>
</dbReference>
<dbReference type="GO" id="GO:0006511">
    <property type="term" value="P:ubiquitin-dependent protein catabolic process"/>
    <property type="evidence" value="ECO:0007669"/>
    <property type="project" value="InterPro"/>
</dbReference>
<dbReference type="PIRSF" id="PIRSF028729">
    <property type="entry name" value="E3_ubiquit_lig_SCF_Skp"/>
    <property type="match status" value="1"/>
</dbReference>
<dbReference type="OrthoDB" id="7827685at2759"/>
<dbReference type="Proteomes" id="UP000594638">
    <property type="component" value="Unassembled WGS sequence"/>
</dbReference>
<name>A0A8S0UUL1_OLEEU</name>
<evidence type="ECO:0000259" key="6">
    <source>
        <dbReference type="Pfam" id="PF03931"/>
    </source>
</evidence>
<reference evidence="7 8" key="1">
    <citation type="submission" date="2019-12" db="EMBL/GenBank/DDBJ databases">
        <authorList>
            <person name="Alioto T."/>
            <person name="Alioto T."/>
            <person name="Gomez Garrido J."/>
        </authorList>
    </citation>
    <scope>NUCLEOTIDE SEQUENCE [LARGE SCALE GENOMIC DNA]</scope>
</reference>
<dbReference type="Gramene" id="OE9A040611T1">
    <property type="protein sequence ID" value="OE9A040611C1"/>
    <property type="gene ID" value="OE9A040611"/>
</dbReference>
<dbReference type="Pfam" id="PF01466">
    <property type="entry name" value="Skp1"/>
    <property type="match status" value="1"/>
</dbReference>
<comment type="caution">
    <text evidence="7">The sequence shown here is derived from an EMBL/GenBank/DDBJ whole genome shotgun (WGS) entry which is preliminary data.</text>
</comment>
<comment type="pathway">
    <text evidence="1 4">Protein modification; protein ubiquitination.</text>
</comment>